<comment type="caution">
    <text evidence="1">The sequence shown here is derived from an EMBL/GenBank/DDBJ whole genome shotgun (WGS) entry which is preliminary data.</text>
</comment>
<dbReference type="RefSeq" id="XP_765445.1">
    <property type="nucleotide sequence ID" value="XM_760352.1"/>
</dbReference>
<dbReference type="KEGG" id="tpv:TP02_0877"/>
<protein>
    <submittedName>
        <fullName evidence="1">Uncharacterized protein</fullName>
    </submittedName>
</protein>
<dbReference type="AlphaFoldDB" id="Q4N3W1"/>
<proteinExistence type="predicted"/>
<evidence type="ECO:0000313" key="2">
    <source>
        <dbReference type="Proteomes" id="UP000001949"/>
    </source>
</evidence>
<dbReference type="Proteomes" id="UP000001949">
    <property type="component" value="Unassembled WGS sequence"/>
</dbReference>
<sequence length="276" mass="31664">MEDNALESLFVAKQICMAKISDLNGCDLSSKAISLGIRAIKLNLTSSYLETATGPVKELNKDAKFIKEATNINNGRVYKATCALALKFTEKAAVEVISSYEDLRQKYKIMSNKPQYQLVIEKIQAGSKLNTEEMELRDMEAAFNELTNVYDTMLNLTKILHYANKLSSKCHFSGLKNFKIDVDNLINEMKESRDDPNLIPESSQKLQKIYLKLQESYLNLKANEQKRVIDEISLVYSAVNHMLSDLEYQTFPHKFSNFKPDLTFKHENRILHQYQN</sequence>
<evidence type="ECO:0000313" key="1">
    <source>
        <dbReference type="EMBL" id="EAN33162.1"/>
    </source>
</evidence>
<dbReference type="GeneID" id="3502165"/>
<gene>
    <name evidence="1" type="ordered locus">TP02_0877</name>
</gene>
<accession>Q4N3W1</accession>
<dbReference type="VEuPathDB" id="PiroplasmaDB:TpMuguga_02g00877"/>
<keyword evidence="2" id="KW-1185">Reference proteome</keyword>
<dbReference type="InParanoid" id="Q4N3W1"/>
<reference evidence="1 2" key="1">
    <citation type="journal article" date="2005" name="Science">
        <title>Genome sequence of Theileria parva, a bovine pathogen that transforms lymphocytes.</title>
        <authorList>
            <person name="Gardner M.J."/>
            <person name="Bishop R."/>
            <person name="Shah T."/>
            <person name="de Villiers E.P."/>
            <person name="Carlton J.M."/>
            <person name="Hall N."/>
            <person name="Ren Q."/>
            <person name="Paulsen I.T."/>
            <person name="Pain A."/>
            <person name="Berriman M."/>
            <person name="Wilson R.J.M."/>
            <person name="Sato S."/>
            <person name="Ralph S.A."/>
            <person name="Mann D.J."/>
            <person name="Xiong Z."/>
            <person name="Shallom S.J."/>
            <person name="Weidman J."/>
            <person name="Jiang L."/>
            <person name="Lynn J."/>
            <person name="Weaver B."/>
            <person name="Shoaibi A."/>
            <person name="Domingo A.R."/>
            <person name="Wasawo D."/>
            <person name="Crabtree J."/>
            <person name="Wortman J.R."/>
            <person name="Haas B."/>
            <person name="Angiuoli S.V."/>
            <person name="Creasy T.H."/>
            <person name="Lu C."/>
            <person name="Suh B."/>
            <person name="Silva J.C."/>
            <person name="Utterback T.R."/>
            <person name="Feldblyum T.V."/>
            <person name="Pertea M."/>
            <person name="Allen J."/>
            <person name="Nierman W.C."/>
            <person name="Taracha E.L.N."/>
            <person name="Salzberg S.L."/>
            <person name="White O.R."/>
            <person name="Fitzhugh H.A."/>
            <person name="Morzaria S."/>
            <person name="Venter J.C."/>
            <person name="Fraser C.M."/>
            <person name="Nene V."/>
        </authorList>
    </citation>
    <scope>NUCLEOTIDE SEQUENCE [LARGE SCALE GENOMIC DNA]</scope>
    <source>
        <strain evidence="1 2">Muguga</strain>
    </source>
</reference>
<name>Q4N3W1_THEPA</name>
<dbReference type="EMBL" id="AAGK01000002">
    <property type="protein sequence ID" value="EAN33162.1"/>
    <property type="molecule type" value="Genomic_DNA"/>
</dbReference>
<organism evidence="1 2">
    <name type="scientific">Theileria parva</name>
    <name type="common">East coast fever infection agent</name>
    <dbReference type="NCBI Taxonomy" id="5875"/>
    <lineage>
        <taxon>Eukaryota</taxon>
        <taxon>Sar</taxon>
        <taxon>Alveolata</taxon>
        <taxon>Apicomplexa</taxon>
        <taxon>Aconoidasida</taxon>
        <taxon>Piroplasmida</taxon>
        <taxon>Theileriidae</taxon>
        <taxon>Theileria</taxon>
    </lineage>
</organism>